<dbReference type="PANTHER" id="PTHR23504:SF15">
    <property type="entry name" value="MAJOR FACILITATOR SUPERFAMILY (MFS) PROFILE DOMAIN-CONTAINING PROTEIN"/>
    <property type="match status" value="1"/>
</dbReference>
<evidence type="ECO:0000259" key="9">
    <source>
        <dbReference type="PROSITE" id="PS50850"/>
    </source>
</evidence>
<keyword evidence="5 8" id="KW-0812">Transmembrane</keyword>
<feature type="transmembrane region" description="Helical" evidence="8">
    <location>
        <begin position="383"/>
        <end position="402"/>
    </location>
</feature>
<sequence length="414" mass="43477">MTTPPSGNRALAFIFVTVLIDSIGFGIVMPVFPELIMGLTGRDIGGAAQIAGWMMLGYSVMQFVCAPIIGALSDRFGRRPVLLASLLAFGVDYLVAGFAPTIAWLFVARLIAGATGASFGTAYAYIADVSPPEKRAANFGITGMGFGLGFIIGPVLGGLVGARYGVHAPFFIAAGLAFVNAAYGYFVLPESLARENRRAFDWSRANPVGALVRLRRYRPVVLGLAAATFLWVIGFQSLPITWNYYAIARFGWDAEQIGWSLAMVGLVSVIMQGGVARWLIPRLGERRVVVVGALSGIAAYLVYAFALTGWQLYAGIVVGALSGLVYQSLQGLMSREVAANEQGELQGTISSIFSLAAIIGPVAVTQVFAAFTKRGAGVFFPGAPFILAAILAAASLAVFVALRPRSAGAPSGTG</sequence>
<evidence type="ECO:0000256" key="2">
    <source>
        <dbReference type="ARBA" id="ARBA00004141"/>
    </source>
</evidence>
<keyword evidence="11" id="KW-1185">Reference proteome</keyword>
<feature type="transmembrane region" description="Helical" evidence="8">
    <location>
        <begin position="44"/>
        <end position="69"/>
    </location>
</feature>
<dbReference type="RefSeq" id="WP_144236395.1">
    <property type="nucleotide sequence ID" value="NZ_VJWA01000001.1"/>
</dbReference>
<feature type="transmembrane region" description="Helical" evidence="8">
    <location>
        <begin position="257"/>
        <end position="276"/>
    </location>
</feature>
<dbReference type="InterPro" id="IPR005829">
    <property type="entry name" value="Sugar_transporter_CS"/>
</dbReference>
<evidence type="ECO:0000256" key="4">
    <source>
        <dbReference type="ARBA" id="ARBA00022448"/>
    </source>
</evidence>
<dbReference type="GO" id="GO:0016020">
    <property type="term" value="C:membrane"/>
    <property type="evidence" value="ECO:0007669"/>
    <property type="project" value="UniProtKB-SubCell"/>
</dbReference>
<evidence type="ECO:0000313" key="11">
    <source>
        <dbReference type="Proteomes" id="UP000317894"/>
    </source>
</evidence>
<feature type="transmembrane region" description="Helical" evidence="8">
    <location>
        <begin position="220"/>
        <end position="245"/>
    </location>
</feature>
<comment type="similarity">
    <text evidence="3">Belongs to the major facilitator superfamily. TCR/Tet family.</text>
</comment>
<evidence type="ECO:0000256" key="8">
    <source>
        <dbReference type="SAM" id="Phobius"/>
    </source>
</evidence>
<comment type="subcellular location">
    <subcellularLocation>
        <location evidence="2">Membrane</location>
        <topology evidence="2">Multi-pass membrane protein</topology>
    </subcellularLocation>
</comment>
<dbReference type="PROSITE" id="PS50850">
    <property type="entry name" value="MFS"/>
    <property type="match status" value="1"/>
</dbReference>
<organism evidence="10 11">
    <name type="scientific">Glacieibacterium frigidum</name>
    <dbReference type="NCBI Taxonomy" id="2593303"/>
    <lineage>
        <taxon>Bacteria</taxon>
        <taxon>Pseudomonadati</taxon>
        <taxon>Pseudomonadota</taxon>
        <taxon>Alphaproteobacteria</taxon>
        <taxon>Sphingomonadales</taxon>
        <taxon>Sphingosinicellaceae</taxon>
        <taxon>Glacieibacterium</taxon>
    </lineage>
</organism>
<proteinExistence type="inferred from homology"/>
<feature type="domain" description="Major facilitator superfamily (MFS) profile" evidence="9">
    <location>
        <begin position="10"/>
        <end position="407"/>
    </location>
</feature>
<dbReference type="InterPro" id="IPR011701">
    <property type="entry name" value="MFS"/>
</dbReference>
<dbReference type="AlphaFoldDB" id="A0A552UHK0"/>
<dbReference type="PROSITE" id="PS00216">
    <property type="entry name" value="SUGAR_TRANSPORT_1"/>
    <property type="match status" value="1"/>
</dbReference>
<keyword evidence="4" id="KW-0813">Transport</keyword>
<dbReference type="PRINTS" id="PR01035">
    <property type="entry name" value="TCRTETA"/>
</dbReference>
<feature type="transmembrane region" description="Helical" evidence="8">
    <location>
        <begin position="139"/>
        <end position="162"/>
    </location>
</feature>
<evidence type="ECO:0000256" key="3">
    <source>
        <dbReference type="ARBA" id="ARBA00007520"/>
    </source>
</evidence>
<feature type="transmembrane region" description="Helical" evidence="8">
    <location>
        <begin position="12"/>
        <end position="32"/>
    </location>
</feature>
<accession>A0A552UHK0</accession>
<feature type="transmembrane region" description="Helical" evidence="8">
    <location>
        <begin position="349"/>
        <end position="371"/>
    </location>
</feature>
<feature type="transmembrane region" description="Helical" evidence="8">
    <location>
        <begin position="168"/>
        <end position="188"/>
    </location>
</feature>
<evidence type="ECO:0000256" key="7">
    <source>
        <dbReference type="ARBA" id="ARBA00023136"/>
    </source>
</evidence>
<feature type="transmembrane region" description="Helical" evidence="8">
    <location>
        <begin position="288"/>
        <end position="306"/>
    </location>
</feature>
<keyword evidence="6 8" id="KW-1133">Transmembrane helix</keyword>
<reference evidence="10 11" key="1">
    <citation type="submission" date="2019-07" db="EMBL/GenBank/DDBJ databases">
        <title>Novel species isolated from glacier.</title>
        <authorList>
            <person name="Liu Q."/>
            <person name="Xin Y.-H."/>
        </authorList>
    </citation>
    <scope>NUCLEOTIDE SEQUENCE [LARGE SCALE GENOMIC DNA]</scope>
    <source>
        <strain evidence="10 11">LB1R16</strain>
    </source>
</reference>
<dbReference type="InterPro" id="IPR036259">
    <property type="entry name" value="MFS_trans_sf"/>
</dbReference>
<gene>
    <name evidence="10" type="ORF">FMM06_06070</name>
</gene>
<comment type="caution">
    <text evidence="10">The sequence shown here is derived from an EMBL/GenBank/DDBJ whole genome shotgun (WGS) entry which is preliminary data.</text>
</comment>
<dbReference type="EMBL" id="VJWA01000001">
    <property type="protein sequence ID" value="TRW17703.1"/>
    <property type="molecule type" value="Genomic_DNA"/>
</dbReference>
<feature type="transmembrane region" description="Helical" evidence="8">
    <location>
        <begin position="81"/>
        <end position="100"/>
    </location>
</feature>
<dbReference type="CDD" id="cd17388">
    <property type="entry name" value="MFS_TetA"/>
    <property type="match status" value="1"/>
</dbReference>
<dbReference type="GO" id="GO:0022857">
    <property type="term" value="F:transmembrane transporter activity"/>
    <property type="evidence" value="ECO:0007669"/>
    <property type="project" value="InterPro"/>
</dbReference>
<dbReference type="Gene3D" id="1.20.1250.20">
    <property type="entry name" value="MFS general substrate transporter like domains"/>
    <property type="match status" value="1"/>
</dbReference>
<comment type="function">
    <text evidence="1">Resistance to tetracycline by an active tetracycline efflux. This is an energy-dependent process that decreases the accumulation of the antibiotic in whole cells. This protein functions as a metal-tetracycline/H(+) antiporter.</text>
</comment>
<dbReference type="InterPro" id="IPR001958">
    <property type="entry name" value="Tet-R_TetA/multi-R_MdtG-like"/>
</dbReference>
<dbReference type="OrthoDB" id="9764259at2"/>
<dbReference type="Proteomes" id="UP000317894">
    <property type="component" value="Unassembled WGS sequence"/>
</dbReference>
<protein>
    <submittedName>
        <fullName evidence="10">TCR/Tet family MFS transporter</fullName>
    </submittedName>
</protein>
<keyword evidence="7 8" id="KW-0472">Membrane</keyword>
<feature type="transmembrane region" description="Helical" evidence="8">
    <location>
        <begin position="106"/>
        <end position="127"/>
    </location>
</feature>
<evidence type="ECO:0000256" key="5">
    <source>
        <dbReference type="ARBA" id="ARBA00022692"/>
    </source>
</evidence>
<evidence type="ECO:0000313" key="10">
    <source>
        <dbReference type="EMBL" id="TRW17703.1"/>
    </source>
</evidence>
<dbReference type="InterPro" id="IPR020846">
    <property type="entry name" value="MFS_dom"/>
</dbReference>
<dbReference type="Pfam" id="PF07690">
    <property type="entry name" value="MFS_1"/>
    <property type="match status" value="1"/>
</dbReference>
<evidence type="ECO:0000256" key="1">
    <source>
        <dbReference type="ARBA" id="ARBA00003279"/>
    </source>
</evidence>
<dbReference type="SUPFAM" id="SSF103473">
    <property type="entry name" value="MFS general substrate transporter"/>
    <property type="match status" value="1"/>
</dbReference>
<name>A0A552UHK0_9SPHN</name>
<dbReference type="PANTHER" id="PTHR23504">
    <property type="entry name" value="MAJOR FACILITATOR SUPERFAMILY DOMAIN-CONTAINING PROTEIN 10"/>
    <property type="match status" value="1"/>
</dbReference>
<evidence type="ECO:0000256" key="6">
    <source>
        <dbReference type="ARBA" id="ARBA00022989"/>
    </source>
</evidence>